<dbReference type="SUPFAM" id="SSF55347">
    <property type="entry name" value="Glyceraldehyde-3-phosphate dehydrogenase-like, C-terminal domain"/>
    <property type="match status" value="1"/>
</dbReference>
<evidence type="ECO:0000259" key="4">
    <source>
        <dbReference type="Pfam" id="PF02894"/>
    </source>
</evidence>
<dbReference type="InterPro" id="IPR004104">
    <property type="entry name" value="Gfo/Idh/MocA-like_OxRdtase_C"/>
</dbReference>
<evidence type="ECO:0000256" key="2">
    <source>
        <dbReference type="ARBA" id="ARBA00023002"/>
    </source>
</evidence>
<dbReference type="PANTHER" id="PTHR43708:SF5">
    <property type="entry name" value="CONSERVED EXPRESSED OXIDOREDUCTASE (EUROFUNG)-RELATED"/>
    <property type="match status" value="1"/>
</dbReference>
<dbReference type="AlphaFoldDB" id="A0A427XVX5"/>
<dbReference type="InterPro" id="IPR000683">
    <property type="entry name" value="Gfo/Idh/MocA-like_OxRdtase_N"/>
</dbReference>
<protein>
    <recommendedName>
        <fullName evidence="7">Gfo/Idh/MocA-like oxidoreductase N-terminal domain-containing protein</fullName>
    </recommendedName>
</protein>
<proteinExistence type="inferred from homology"/>
<feature type="domain" description="Gfo/Idh/MocA-like oxidoreductase C-terminal" evidence="4">
    <location>
        <begin position="148"/>
        <end position="375"/>
    </location>
</feature>
<reference evidence="5 6" key="1">
    <citation type="submission" date="2018-11" db="EMBL/GenBank/DDBJ databases">
        <title>Genome sequence of Saitozyma podzolica DSM 27192.</title>
        <authorList>
            <person name="Aliyu H."/>
            <person name="Gorte O."/>
            <person name="Ochsenreither K."/>
        </authorList>
    </citation>
    <scope>NUCLEOTIDE SEQUENCE [LARGE SCALE GENOMIC DNA]</scope>
    <source>
        <strain evidence="5 6">DSM 27192</strain>
    </source>
</reference>
<dbReference type="Gene3D" id="3.30.360.10">
    <property type="entry name" value="Dihydrodipicolinate Reductase, domain 2"/>
    <property type="match status" value="1"/>
</dbReference>
<evidence type="ECO:0000313" key="6">
    <source>
        <dbReference type="Proteomes" id="UP000279259"/>
    </source>
</evidence>
<dbReference type="Pfam" id="PF02894">
    <property type="entry name" value="GFO_IDH_MocA_C"/>
    <property type="match status" value="1"/>
</dbReference>
<gene>
    <name evidence="5" type="ORF">EHS25_005865</name>
</gene>
<name>A0A427XVX5_9TREE</name>
<dbReference type="Pfam" id="PF01408">
    <property type="entry name" value="GFO_IDH_MocA"/>
    <property type="match status" value="1"/>
</dbReference>
<dbReference type="GO" id="GO:0000166">
    <property type="term" value="F:nucleotide binding"/>
    <property type="evidence" value="ECO:0007669"/>
    <property type="project" value="InterPro"/>
</dbReference>
<sequence length="378" mass="41643">MSPPKPIGVGIVGYGFSTRTFHLPFILPNPSYRLVAFVQRHDAATDSRTGKTAPHCTIDYPEARRYKGHEEFLEDKEVELVIIATGHSSHAALAIAALKAGKHVVVEKPFCCSSQEADQVIAEAKKSGKVLTVFQNRRYDSDFRTLQSLVDQNVFGQITEAEIHYDVDFPPWASGNPGPDFKPGGGLMFGIGCHVLDQAMALFGQPTSVTGFYRSLVHPSKSDNAFTIVLQYDPSGPQKDLLVTVKGSIVSNLVYPLKYFVRGFDGTFIKHGEDPQEPQIVSEGMASTDPKFGYEHPDTYGVLTTSKKAHDSQQEKKGKWVGNMPSLKGDYMGYYEDVAKAIRGEKELVVKPETSRDGIRVIELARESAELGRTLPFA</sequence>
<evidence type="ECO:0000259" key="3">
    <source>
        <dbReference type="Pfam" id="PF01408"/>
    </source>
</evidence>
<dbReference type="InterPro" id="IPR036291">
    <property type="entry name" value="NAD(P)-bd_dom_sf"/>
</dbReference>
<evidence type="ECO:0000256" key="1">
    <source>
        <dbReference type="ARBA" id="ARBA00010928"/>
    </source>
</evidence>
<evidence type="ECO:0008006" key="7">
    <source>
        <dbReference type="Google" id="ProtNLM"/>
    </source>
</evidence>
<dbReference type="GO" id="GO:0016491">
    <property type="term" value="F:oxidoreductase activity"/>
    <property type="evidence" value="ECO:0007669"/>
    <property type="project" value="UniProtKB-KW"/>
</dbReference>
<keyword evidence="6" id="KW-1185">Reference proteome</keyword>
<organism evidence="5 6">
    <name type="scientific">Saitozyma podzolica</name>
    <dbReference type="NCBI Taxonomy" id="1890683"/>
    <lineage>
        <taxon>Eukaryota</taxon>
        <taxon>Fungi</taxon>
        <taxon>Dikarya</taxon>
        <taxon>Basidiomycota</taxon>
        <taxon>Agaricomycotina</taxon>
        <taxon>Tremellomycetes</taxon>
        <taxon>Tremellales</taxon>
        <taxon>Trimorphomycetaceae</taxon>
        <taxon>Saitozyma</taxon>
    </lineage>
</organism>
<evidence type="ECO:0000313" key="5">
    <source>
        <dbReference type="EMBL" id="RSH82875.1"/>
    </source>
</evidence>
<dbReference type="PANTHER" id="PTHR43708">
    <property type="entry name" value="CONSERVED EXPRESSED OXIDOREDUCTASE (EUROFUNG)"/>
    <property type="match status" value="1"/>
</dbReference>
<comment type="similarity">
    <text evidence="1">Belongs to the Gfo/Idh/MocA family.</text>
</comment>
<dbReference type="Proteomes" id="UP000279259">
    <property type="component" value="Unassembled WGS sequence"/>
</dbReference>
<dbReference type="EMBL" id="RSCD01000026">
    <property type="protein sequence ID" value="RSH82875.1"/>
    <property type="molecule type" value="Genomic_DNA"/>
</dbReference>
<dbReference type="SUPFAM" id="SSF51735">
    <property type="entry name" value="NAD(P)-binding Rossmann-fold domains"/>
    <property type="match status" value="1"/>
</dbReference>
<dbReference type="InterPro" id="IPR051317">
    <property type="entry name" value="Gfo/Idh/MocA_oxidoreduct"/>
</dbReference>
<comment type="caution">
    <text evidence="5">The sequence shown here is derived from an EMBL/GenBank/DDBJ whole genome shotgun (WGS) entry which is preliminary data.</text>
</comment>
<accession>A0A427XVX5</accession>
<dbReference type="OrthoDB" id="446809at2759"/>
<dbReference type="STRING" id="1890683.A0A427XVX5"/>
<keyword evidence="2" id="KW-0560">Oxidoreductase</keyword>
<feature type="domain" description="Gfo/Idh/MocA-like oxidoreductase N-terminal" evidence="3">
    <location>
        <begin position="7"/>
        <end position="133"/>
    </location>
</feature>
<dbReference type="Gene3D" id="3.40.50.720">
    <property type="entry name" value="NAD(P)-binding Rossmann-like Domain"/>
    <property type="match status" value="1"/>
</dbReference>